<proteinExistence type="predicted"/>
<dbReference type="RefSeq" id="WP_345823229.1">
    <property type="nucleotide sequence ID" value="NZ_JBDIML010000001.1"/>
</dbReference>
<name>A0ABU9XBX1_9BACI</name>
<sequence>MIILFLIVIALVVGVCKGVYDGWDLGDKLIYSILCSLGGLCIGVFVYLGYMGLVIYLFDTESVKYDEKQVYALQDNNSINGNFFLGSGSVEGEMKYYYMIETGRGLQMQSASANHSFINETDNDTPKVELYKEEFKNDFIQWLSPAWYITEYEFTIPIDSVKQNFNIDLK</sequence>
<keyword evidence="1" id="KW-1133">Transmembrane helix</keyword>
<evidence type="ECO:0000313" key="2">
    <source>
        <dbReference type="EMBL" id="MEN2765755.1"/>
    </source>
</evidence>
<comment type="caution">
    <text evidence="2">The sequence shown here is derived from an EMBL/GenBank/DDBJ whole genome shotgun (WGS) entry which is preliminary data.</text>
</comment>
<evidence type="ECO:0000256" key="1">
    <source>
        <dbReference type="SAM" id="Phobius"/>
    </source>
</evidence>
<accession>A0ABU9XBX1</accession>
<organism evidence="2 3">
    <name type="scientific">Ornithinibacillus xuwenensis</name>
    <dbReference type="NCBI Taxonomy" id="3144668"/>
    <lineage>
        <taxon>Bacteria</taxon>
        <taxon>Bacillati</taxon>
        <taxon>Bacillota</taxon>
        <taxon>Bacilli</taxon>
        <taxon>Bacillales</taxon>
        <taxon>Bacillaceae</taxon>
        <taxon>Ornithinibacillus</taxon>
    </lineage>
</organism>
<keyword evidence="1" id="KW-0472">Membrane</keyword>
<gene>
    <name evidence="2" type="ORF">ABC228_01020</name>
</gene>
<keyword evidence="1" id="KW-0812">Transmembrane</keyword>
<dbReference type="Proteomes" id="UP001444625">
    <property type="component" value="Unassembled WGS sequence"/>
</dbReference>
<protein>
    <submittedName>
        <fullName evidence="2">Uncharacterized protein</fullName>
    </submittedName>
</protein>
<evidence type="ECO:0000313" key="3">
    <source>
        <dbReference type="Proteomes" id="UP001444625"/>
    </source>
</evidence>
<dbReference type="EMBL" id="JBDIML010000001">
    <property type="protein sequence ID" value="MEN2765755.1"/>
    <property type="molecule type" value="Genomic_DNA"/>
</dbReference>
<reference evidence="2 3" key="1">
    <citation type="submission" date="2024-05" db="EMBL/GenBank/DDBJ databases">
        <authorList>
            <person name="Haq I."/>
            <person name="Ullah Z."/>
            <person name="Ahmad R."/>
            <person name="Li M."/>
            <person name="Tong Y."/>
        </authorList>
    </citation>
    <scope>NUCLEOTIDE SEQUENCE [LARGE SCALE GENOMIC DNA]</scope>
    <source>
        <strain evidence="2 3">16A2E</strain>
    </source>
</reference>
<keyword evidence="3" id="KW-1185">Reference proteome</keyword>
<feature type="transmembrane region" description="Helical" evidence="1">
    <location>
        <begin position="28"/>
        <end position="58"/>
    </location>
</feature>